<feature type="compositionally biased region" description="Low complexity" evidence="1">
    <location>
        <begin position="171"/>
        <end position="188"/>
    </location>
</feature>
<dbReference type="PANTHER" id="PTHR40130:SF1">
    <property type="entry name" value="SPINDLE POLE BODY-ASSOCIATED PROTEIN CUT12 DOMAIN-CONTAINING PROTEIN"/>
    <property type="match status" value="1"/>
</dbReference>
<dbReference type="Gene3D" id="1.20.58.80">
    <property type="entry name" value="Phosphotransferase system, lactose/cellobiose-type IIA subunit"/>
    <property type="match status" value="1"/>
</dbReference>
<feature type="region of interest" description="Disordered" evidence="1">
    <location>
        <begin position="66"/>
        <end position="212"/>
    </location>
</feature>
<proteinExistence type="predicted"/>
<feature type="compositionally biased region" description="Polar residues" evidence="1">
    <location>
        <begin position="583"/>
        <end position="604"/>
    </location>
</feature>
<feature type="compositionally biased region" description="Polar residues" evidence="1">
    <location>
        <begin position="75"/>
        <end position="87"/>
    </location>
</feature>
<feature type="region of interest" description="Disordered" evidence="1">
    <location>
        <begin position="315"/>
        <end position="352"/>
    </location>
</feature>
<organism evidence="2 3">
    <name type="scientific">Rhizophagus clarus</name>
    <dbReference type="NCBI Taxonomy" id="94130"/>
    <lineage>
        <taxon>Eukaryota</taxon>
        <taxon>Fungi</taxon>
        <taxon>Fungi incertae sedis</taxon>
        <taxon>Mucoromycota</taxon>
        <taxon>Glomeromycotina</taxon>
        <taxon>Glomeromycetes</taxon>
        <taxon>Glomerales</taxon>
        <taxon>Glomeraceae</taxon>
        <taxon>Rhizophagus</taxon>
    </lineage>
</organism>
<accession>A0A8H3LM01</accession>
<feature type="compositionally biased region" description="Low complexity" evidence="1">
    <location>
        <begin position="324"/>
        <end position="343"/>
    </location>
</feature>
<evidence type="ECO:0000256" key="1">
    <source>
        <dbReference type="SAM" id="MobiDB-lite"/>
    </source>
</evidence>
<name>A0A8H3LM01_9GLOM</name>
<dbReference type="SUPFAM" id="SSF140361">
    <property type="entry name" value="MIT domain-like"/>
    <property type="match status" value="1"/>
</dbReference>
<feature type="compositionally biased region" description="Polar residues" evidence="1">
    <location>
        <begin position="189"/>
        <end position="209"/>
    </location>
</feature>
<feature type="compositionally biased region" description="Polar residues" evidence="1">
    <location>
        <begin position="540"/>
        <end position="550"/>
    </location>
</feature>
<dbReference type="OrthoDB" id="3197614at2759"/>
<dbReference type="PANTHER" id="PTHR40130">
    <property type="entry name" value="EXPRESSED PROTEIN"/>
    <property type="match status" value="1"/>
</dbReference>
<comment type="caution">
    <text evidence="2">The sequence shown here is derived from an EMBL/GenBank/DDBJ whole genome shotgun (WGS) entry which is preliminary data.</text>
</comment>
<feature type="compositionally biased region" description="Low complexity" evidence="1">
    <location>
        <begin position="88"/>
        <end position="111"/>
    </location>
</feature>
<dbReference type="Proteomes" id="UP000615446">
    <property type="component" value="Unassembled WGS sequence"/>
</dbReference>
<protein>
    <submittedName>
        <fullName evidence="2">Uncharacterized protein</fullName>
    </submittedName>
</protein>
<feature type="region of interest" description="Disordered" evidence="1">
    <location>
        <begin position="469"/>
        <end position="606"/>
    </location>
</feature>
<sequence>MENTPVNAAHAFANAAEELGEKEQWGKAMEAHFRAAEQFALAMNYTSDPEAIRTLKLLYTNHTRQGKEIQRRLAKQTQQSPKPQEQLNPSSSHRTRRTSSSTSSKSNASNSQIKNNSEQRIQLNQSKQSSLSTQPTIRPNSLGVQTTSNSRERISSDNMRTGNNDTLGIANSSISSRRNPLLSNSSTSVGVSRTNTMASSTTPSVMDGSSDSEKTIEESYMMLKGNNDSTDDDDSDPFNKFWDIVEGLVQKLSNPVAFATVPLNGVDSQSTFDPNTIQSPLPFRYNTVNENIVDESKVEELNAAMMESFYIIPKDQRPNSGSRTLGLPQSSPTLSLSTPKTPLDNQSSKTKTLEEYSIENKQLKAIIDSMSKRMLTYEKAAEENNMLKSSILQFKNDVQKQAKRIKVSQEILRSSSIVKQPSPESSTVGNAYLQRRIKELEEENRLLKSERDKQQELVTKYKERWEKLKESAKKKRVNKQAESSPLPQNENSSSPKSNSENIQQSEHGQNTTSSTSSTFSQQVLPTSPTTNTTTTSINTVSAQSPSSSGTILPFALQKPQQRPGVGGILDVSSSSKNSNIFSTPQRHSAPPTTTILHATSTGPNKLNADRMNFSGSSDSIEVPQLAFLPHPQQQNRDISVESTISPILSVSNPPLSARRESVPSINSITASSTTQSTPQIHAGAIPSLFSGDDLVFHMIIFKSWEFTFFINDWLIK</sequence>
<dbReference type="AlphaFoldDB" id="A0A8H3LM01"/>
<gene>
    <name evidence="2" type="ORF">RCL2_001568500</name>
</gene>
<feature type="compositionally biased region" description="Polar residues" evidence="1">
    <location>
        <begin position="156"/>
        <end position="170"/>
    </location>
</feature>
<feature type="compositionally biased region" description="Polar residues" evidence="1">
    <location>
        <begin position="112"/>
        <end position="149"/>
    </location>
</feature>
<evidence type="ECO:0000313" key="3">
    <source>
        <dbReference type="Proteomes" id="UP000615446"/>
    </source>
</evidence>
<dbReference type="EMBL" id="BLAL01000182">
    <property type="protein sequence ID" value="GES88757.1"/>
    <property type="molecule type" value="Genomic_DNA"/>
</dbReference>
<feature type="compositionally biased region" description="Low complexity" evidence="1">
    <location>
        <begin position="525"/>
        <end position="539"/>
    </location>
</feature>
<evidence type="ECO:0000313" key="2">
    <source>
        <dbReference type="EMBL" id="GES88757.1"/>
    </source>
</evidence>
<feature type="compositionally biased region" description="Low complexity" evidence="1">
    <location>
        <begin position="489"/>
        <end position="501"/>
    </location>
</feature>
<feature type="compositionally biased region" description="Low complexity" evidence="1">
    <location>
        <begin position="572"/>
        <end position="582"/>
    </location>
</feature>
<reference evidence="2" key="1">
    <citation type="submission" date="2019-10" db="EMBL/GenBank/DDBJ databases">
        <title>Conservation and host-specific expression of non-tandemly repeated heterogenous ribosome RNA gene in arbuscular mycorrhizal fungi.</title>
        <authorList>
            <person name="Maeda T."/>
            <person name="Kobayashi Y."/>
            <person name="Nakagawa T."/>
            <person name="Ezawa T."/>
            <person name="Yamaguchi K."/>
            <person name="Bino T."/>
            <person name="Nishimoto Y."/>
            <person name="Shigenobu S."/>
            <person name="Kawaguchi M."/>
        </authorList>
    </citation>
    <scope>NUCLEOTIDE SEQUENCE</scope>
    <source>
        <strain evidence="2">HR1</strain>
    </source>
</reference>